<evidence type="ECO:0000313" key="2">
    <source>
        <dbReference type="EMBL" id="NKI43284.1"/>
    </source>
</evidence>
<feature type="compositionally biased region" description="Low complexity" evidence="1">
    <location>
        <begin position="331"/>
        <end position="351"/>
    </location>
</feature>
<dbReference type="EMBL" id="JAAWWP010000011">
    <property type="protein sequence ID" value="NKI43284.1"/>
    <property type="molecule type" value="Genomic_DNA"/>
</dbReference>
<dbReference type="RefSeq" id="WP_168540923.1">
    <property type="nucleotide sequence ID" value="NZ_JAAWWP010000011.1"/>
</dbReference>
<feature type="region of interest" description="Disordered" evidence="1">
    <location>
        <begin position="480"/>
        <end position="516"/>
    </location>
</feature>
<proteinExistence type="predicted"/>
<feature type="compositionally biased region" description="Pro residues" evidence="1">
    <location>
        <begin position="257"/>
        <end position="271"/>
    </location>
</feature>
<organism evidence="2 3">
    <name type="scientific">Streptomyces physcomitrii</name>
    <dbReference type="NCBI Taxonomy" id="2724184"/>
    <lineage>
        <taxon>Bacteria</taxon>
        <taxon>Bacillati</taxon>
        <taxon>Actinomycetota</taxon>
        <taxon>Actinomycetes</taxon>
        <taxon>Kitasatosporales</taxon>
        <taxon>Streptomycetaceae</taxon>
        <taxon>Streptomyces</taxon>
    </lineage>
</organism>
<keyword evidence="3" id="KW-1185">Reference proteome</keyword>
<sequence length="667" mass="67266">MTQSGQGEDAPLPPERHAHEGIVLPSDGGEPLLPGAPAERPVPPGGPERGAPAGGQAWGQPWGPQSPPPAAPGNAWGAESAAAESAPGYGSGSGPYEVDARYGTDGQGYALDQGPGRHRPDQYQQGQYPQDQYPQDRQQGGHQDQGHGQQSGGWGAPEAGHALPPAAVPGALPPAQPPGRYAAPESQAYAPENSSYGPGSSSYGSGDPSYGPEGAQYAPGAPQYAPESPQFAPGAGQFGPEAGRYIPDEGPTQYIPPVAPGALPPEMPAGPAPHGAGASHAESTRFLGSIPQQPDAGDPSPYGGAQPPAPNPDAEPTQYIAPVPAPPPGAPYGIRPGTPAEAAGQQQPGAGQAPGGQNPGGQAPRPGQGPGAGQEPGERQPPAEFDSLFRTAPGEAPAATQQMPRYDARRARGVQFNAGAPAGPGAPGGGAPYPPPGGGEPGGRAERREQDERRRRTGSKVPLLAAVGVGIAVIGVGAGALLSSSGGDGDGDDKSAPVSATAPEESAEPSPSVDPVEEQAVALDKLLADSNNSRSAVISSVGHVKSCDKLGESARSLREAGRQRSGLVTRLGKLSVDKLPDHARLTAALTKAWQASASADNHYAAWADQVGKGGKKFCPKGKARGTAHTVAANRSSGEATKAKQEAAGLWNTIAEKYGLTARDKSEL</sequence>
<comment type="caution">
    <text evidence="2">The sequence shown here is derived from an EMBL/GenBank/DDBJ whole genome shotgun (WGS) entry which is preliminary data.</text>
</comment>
<feature type="compositionally biased region" description="Low complexity" evidence="1">
    <location>
        <begin position="194"/>
        <end position="226"/>
    </location>
</feature>
<feature type="compositionally biased region" description="Low complexity" evidence="1">
    <location>
        <begin position="72"/>
        <end position="88"/>
    </location>
</feature>
<gene>
    <name evidence="2" type="ORF">HFV08_18965</name>
</gene>
<dbReference type="Proteomes" id="UP000772196">
    <property type="component" value="Unassembled WGS sequence"/>
</dbReference>
<evidence type="ECO:0000313" key="3">
    <source>
        <dbReference type="Proteomes" id="UP000772196"/>
    </source>
</evidence>
<feature type="compositionally biased region" description="Low complexity" evidence="1">
    <location>
        <begin position="159"/>
        <end position="170"/>
    </location>
</feature>
<reference evidence="2 3" key="1">
    <citation type="submission" date="2020-04" db="EMBL/GenBank/DDBJ databases">
        <title>Phylogenetic Diversity and Antibacterial Activity against Ralstonia solanacearum of Endophytic Actinomycete Isolated from Moss.</title>
        <authorList>
            <person name="Zhuang X."/>
        </authorList>
    </citation>
    <scope>NUCLEOTIDE SEQUENCE [LARGE SCALE GENOMIC DNA]</scope>
    <source>
        <strain evidence="2 3">LD120</strain>
    </source>
</reference>
<accession>A0ABX1H4J3</accession>
<feature type="compositionally biased region" description="Low complexity" evidence="1">
    <location>
        <begin position="122"/>
        <end position="148"/>
    </location>
</feature>
<feature type="region of interest" description="Disordered" evidence="1">
    <location>
        <begin position="1"/>
        <end position="462"/>
    </location>
</feature>
<protein>
    <submittedName>
        <fullName evidence="2">Uncharacterized protein</fullName>
    </submittedName>
</protein>
<evidence type="ECO:0000256" key="1">
    <source>
        <dbReference type="SAM" id="MobiDB-lite"/>
    </source>
</evidence>
<name>A0ABX1H4J3_9ACTN</name>
<feature type="compositionally biased region" description="Basic and acidic residues" evidence="1">
    <location>
        <begin position="443"/>
        <end position="454"/>
    </location>
</feature>